<dbReference type="Pfam" id="PF02254">
    <property type="entry name" value="TrkA_N"/>
    <property type="match status" value="2"/>
</dbReference>
<keyword evidence="3" id="KW-0406">Ion transport</keyword>
<dbReference type="Gene3D" id="1.10.287.70">
    <property type="match status" value="1"/>
</dbReference>
<dbReference type="EMBL" id="BBPA01000074">
    <property type="protein sequence ID" value="GAL95652.1"/>
    <property type="molecule type" value="Genomic_DNA"/>
</dbReference>
<dbReference type="PROSITE" id="PS51201">
    <property type="entry name" value="RCK_N"/>
    <property type="match status" value="1"/>
</dbReference>
<dbReference type="GO" id="GO:0034220">
    <property type="term" value="P:monoatomic ion transmembrane transport"/>
    <property type="evidence" value="ECO:0007669"/>
    <property type="project" value="UniProtKB-KW"/>
</dbReference>
<organism evidence="3 4">
    <name type="scientific">Microcystis aeruginosa NIES-44</name>
    <dbReference type="NCBI Taxonomy" id="449439"/>
    <lineage>
        <taxon>Bacteria</taxon>
        <taxon>Bacillati</taxon>
        <taxon>Cyanobacteriota</taxon>
        <taxon>Cyanophyceae</taxon>
        <taxon>Oscillatoriophycideae</taxon>
        <taxon>Chroococcales</taxon>
        <taxon>Microcystaceae</taxon>
        <taxon>Microcystis</taxon>
    </lineage>
</organism>
<accession>A0A0A1W0Q0</accession>
<proteinExistence type="predicted"/>
<dbReference type="RefSeq" id="WP_045362443.1">
    <property type="nucleotide sequence ID" value="NZ_BBPA01000074.1"/>
</dbReference>
<feature type="domain" description="RCK N-terminal" evidence="2">
    <location>
        <begin position="336"/>
        <end position="455"/>
    </location>
</feature>
<protein>
    <submittedName>
        <fullName evidence="3">Potassium channel protein</fullName>
    </submittedName>
</protein>
<dbReference type="InterPro" id="IPR003148">
    <property type="entry name" value="RCK_N"/>
</dbReference>
<dbReference type="GO" id="GO:0006813">
    <property type="term" value="P:potassium ion transport"/>
    <property type="evidence" value="ECO:0007669"/>
    <property type="project" value="InterPro"/>
</dbReference>
<dbReference type="PANTHER" id="PTHR43833">
    <property type="entry name" value="POTASSIUM CHANNEL PROTEIN 2-RELATED-RELATED"/>
    <property type="match status" value="1"/>
</dbReference>
<sequence>MKPQIIVCGLGRTGYKIFCLLKQQSAAVAAISDRQMVCEYQSDIIIGDPCSPKTLLQAGLPDAETLVLAIDNDALNLEILTRARIINPKIRIVNRLFNETLGERLDQTLPAHVSMSVASLAAPIFSFAALGNKAIGQLQLFDRLWPIQEIIIEENHPWWGLPLYELWDDPARMLIYYLPAHDEIDLVSAVLSGKKLQTGDHLIIGNKPTIRAKQRFKLQKWLRNLLNLRPYQHYVQPVILVTLSLLGMISLATITYLSVNQKISLVDSLYFSVGMITGAGGNEKVAESTPDSIKIFTVVMMIVGAGVIGICYALLNDFILGSRFKQFWDATRIPVRNHHIICGLGGIGTRIVRQLHDQGCEVVVIESDPNNRFLHSVRSWGIPVIIEDARLVATLETANINNAESLIVVTYEDMINVEIALTAKAIAPKINLVLRCSQEQFGRSIQEVFDFDTVLCPRDLATYSFAAAALGGRILGNGMTDDLLWVALATLITPNHPFMGQIIKEAAMNADFVPLYLEKQGQTIHGWQLLEITLDQGDILYLTMPAMRLQQVWQNTSLTIPQSFPDLK</sequence>
<keyword evidence="1" id="KW-0812">Transmembrane</keyword>
<evidence type="ECO:0000256" key="1">
    <source>
        <dbReference type="SAM" id="Phobius"/>
    </source>
</evidence>
<keyword evidence="3" id="KW-0813">Transport</keyword>
<evidence type="ECO:0000313" key="3">
    <source>
        <dbReference type="EMBL" id="GAL95652.1"/>
    </source>
</evidence>
<dbReference type="PANTHER" id="PTHR43833:SF11">
    <property type="entry name" value="VOLTAGE-GATED POTASSIUM CHANNEL KCH"/>
    <property type="match status" value="1"/>
</dbReference>
<keyword evidence="1" id="KW-1133">Transmembrane helix</keyword>
<dbReference type="Proteomes" id="UP000030321">
    <property type="component" value="Unassembled WGS sequence"/>
</dbReference>
<dbReference type="SUPFAM" id="SSF81324">
    <property type="entry name" value="Voltage-gated potassium channels"/>
    <property type="match status" value="1"/>
</dbReference>
<gene>
    <name evidence="3" type="ORF">N44_04508</name>
</gene>
<feature type="transmembrane region" description="Helical" evidence="1">
    <location>
        <begin position="295"/>
        <end position="315"/>
    </location>
</feature>
<comment type="caution">
    <text evidence="3">The sequence shown here is derived from an EMBL/GenBank/DDBJ whole genome shotgun (WGS) entry which is preliminary data.</text>
</comment>
<dbReference type="SUPFAM" id="SSF51735">
    <property type="entry name" value="NAD(P)-binding Rossmann-fold domains"/>
    <property type="match status" value="2"/>
</dbReference>
<name>A0A0A1W0Q0_MICAE</name>
<dbReference type="AlphaFoldDB" id="A0A0A1W0Q0"/>
<reference evidence="4" key="1">
    <citation type="journal article" date="2015" name="Genome">
        <title>Whole Genome Sequence of the Non-Microcystin-Producing Microcystis aeruginosa Strain NIES-44.</title>
        <authorList>
            <person name="Okano K."/>
            <person name="Miyata N."/>
            <person name="Ozaki Y."/>
        </authorList>
    </citation>
    <scope>NUCLEOTIDE SEQUENCE [LARGE SCALE GENOMIC DNA]</scope>
    <source>
        <strain evidence="4">NIES-44</strain>
    </source>
</reference>
<feature type="transmembrane region" description="Helical" evidence="1">
    <location>
        <begin position="238"/>
        <end position="259"/>
    </location>
</feature>
<dbReference type="Gene3D" id="3.40.50.720">
    <property type="entry name" value="NAD(P)-binding Rossmann-like Domain"/>
    <property type="match status" value="2"/>
</dbReference>
<keyword evidence="1" id="KW-0472">Membrane</keyword>
<dbReference type="InterPro" id="IPR050721">
    <property type="entry name" value="Trk_Ktr_HKT_K-transport"/>
</dbReference>
<evidence type="ECO:0000259" key="2">
    <source>
        <dbReference type="PROSITE" id="PS51201"/>
    </source>
</evidence>
<keyword evidence="3" id="KW-0407">Ion channel</keyword>
<evidence type="ECO:0000313" key="4">
    <source>
        <dbReference type="Proteomes" id="UP000030321"/>
    </source>
</evidence>
<dbReference type="InterPro" id="IPR036291">
    <property type="entry name" value="NAD(P)-bd_dom_sf"/>
</dbReference>